<evidence type="ECO:0000259" key="7">
    <source>
        <dbReference type="Pfam" id="PF00728"/>
    </source>
</evidence>
<dbReference type="Pfam" id="PF02838">
    <property type="entry name" value="Glyco_hydro_20b"/>
    <property type="match status" value="1"/>
</dbReference>
<dbReference type="EMBL" id="JASXSZ010000002">
    <property type="protein sequence ID" value="MDL9978962.1"/>
    <property type="molecule type" value="Genomic_DNA"/>
</dbReference>
<comment type="similarity">
    <text evidence="2">Belongs to the glycosyl hydrolase 20 family.</text>
</comment>
<comment type="caution">
    <text evidence="9">The sequence shown here is derived from an EMBL/GenBank/DDBJ whole genome shotgun (WGS) entry which is preliminary data.</text>
</comment>
<dbReference type="PANTHER" id="PTHR22600">
    <property type="entry name" value="BETA-HEXOSAMINIDASE"/>
    <property type="match status" value="1"/>
</dbReference>
<dbReference type="SUPFAM" id="SSF51445">
    <property type="entry name" value="(Trans)glycosidases"/>
    <property type="match status" value="1"/>
</dbReference>
<dbReference type="RefSeq" id="WP_286287843.1">
    <property type="nucleotide sequence ID" value="NZ_JASXSZ010000002.1"/>
</dbReference>
<feature type="domain" description="Glycoside hydrolase family 20 catalytic" evidence="7">
    <location>
        <begin position="165"/>
        <end position="343"/>
    </location>
</feature>
<dbReference type="PROSITE" id="PS51257">
    <property type="entry name" value="PROKAR_LIPOPROTEIN"/>
    <property type="match status" value="1"/>
</dbReference>
<sequence>MKRIVAAAILVVAATALAACTPGSAASGPPHREGSLVTAVVPLPASQKTDASAPAFSLDATSTIRAHATDAEATAKLAVQLLGTATGLKLATGTGEGGAHDVVLKIVAGGPAESYTLRTGARGATVTGADEAGLFYGVQTLVQLLHDRDGQWEAAATDIADHPRFAYRGAMLDIARHFFPVDVVKHYIDGAASLKLNILHLHLTDDQGWRIQIDSRPKLTELASTTSMSGDPGGFYTEADYAEIVAYAASRHMTVVPEIDLPGHTHAIGLAYPEIAEPPVVLPEIVQWKQEIPVEGKPYTGFGVGFSSLKIHDEATYAFVEDVVRELAAMTPGPYLHIGGDEPHAVAPADYAEFMSRVTKIVAATGKTPIAWHEAGASPDLAHGTIGQYWNYLVPQADNAAKTLEFAKNGGKVIMSPADVAYLDMKYDDSTTLGLTWADGPTSVQRSYEWEPTKIVDGLSPDAILGVEAPLWSETLRTSGDIDSMAFPRLASAAEVAWSPETAAGRGWDPFRARVAQLGPLWTREGIHYDASPEIAWITK</sequence>
<evidence type="ECO:0000256" key="6">
    <source>
        <dbReference type="SAM" id="SignalP"/>
    </source>
</evidence>
<dbReference type="InterPro" id="IPR025705">
    <property type="entry name" value="Beta_hexosaminidase_sua/sub"/>
</dbReference>
<evidence type="ECO:0000256" key="5">
    <source>
        <dbReference type="ARBA" id="ARBA00023295"/>
    </source>
</evidence>
<evidence type="ECO:0000256" key="4">
    <source>
        <dbReference type="ARBA" id="ARBA00022801"/>
    </source>
</evidence>
<evidence type="ECO:0000256" key="3">
    <source>
        <dbReference type="ARBA" id="ARBA00012663"/>
    </source>
</evidence>
<evidence type="ECO:0000259" key="8">
    <source>
        <dbReference type="Pfam" id="PF02838"/>
    </source>
</evidence>
<dbReference type="InterPro" id="IPR017853">
    <property type="entry name" value="GH"/>
</dbReference>
<dbReference type="PRINTS" id="PR00738">
    <property type="entry name" value="GLHYDRLASE20"/>
</dbReference>
<dbReference type="Gene3D" id="3.20.20.80">
    <property type="entry name" value="Glycosidases"/>
    <property type="match status" value="1"/>
</dbReference>
<keyword evidence="4" id="KW-0378">Hydrolase</keyword>
<feature type="domain" description="Beta-hexosaminidase bacterial type N-terminal" evidence="8">
    <location>
        <begin position="39"/>
        <end position="162"/>
    </location>
</feature>
<name>A0ABT7MWZ4_9MICO</name>
<keyword evidence="5" id="KW-0326">Glycosidase</keyword>
<dbReference type="Proteomes" id="UP001235064">
    <property type="component" value="Unassembled WGS sequence"/>
</dbReference>
<dbReference type="Gene3D" id="3.30.379.10">
    <property type="entry name" value="Chitobiase/beta-hexosaminidase domain 2-like"/>
    <property type="match status" value="1"/>
</dbReference>
<keyword evidence="6" id="KW-0732">Signal</keyword>
<protein>
    <recommendedName>
        <fullName evidence="3">beta-N-acetylhexosaminidase</fullName>
        <ecNumber evidence="3">3.2.1.52</ecNumber>
    </recommendedName>
</protein>
<feature type="domain" description="Glycoside hydrolase family 20 catalytic" evidence="7">
    <location>
        <begin position="352"/>
        <end position="500"/>
    </location>
</feature>
<dbReference type="Pfam" id="PF00728">
    <property type="entry name" value="Glyco_hydro_20"/>
    <property type="match status" value="2"/>
</dbReference>
<accession>A0ABT7MWZ4</accession>
<dbReference type="PANTHER" id="PTHR22600:SF57">
    <property type="entry name" value="BETA-N-ACETYLHEXOSAMINIDASE"/>
    <property type="match status" value="1"/>
</dbReference>
<dbReference type="EC" id="3.2.1.52" evidence="3"/>
<dbReference type="CDD" id="cd06568">
    <property type="entry name" value="GH20_SpHex_like"/>
    <property type="match status" value="1"/>
</dbReference>
<evidence type="ECO:0000313" key="10">
    <source>
        <dbReference type="Proteomes" id="UP001235064"/>
    </source>
</evidence>
<feature type="signal peptide" evidence="6">
    <location>
        <begin position="1"/>
        <end position="18"/>
    </location>
</feature>
<reference evidence="9 10" key="1">
    <citation type="submission" date="2023-06" db="EMBL/GenBank/DDBJ databases">
        <title>Microbacterium sp. nov., isolated from a waste landfill.</title>
        <authorList>
            <person name="Wen W."/>
        </authorList>
    </citation>
    <scope>NUCLEOTIDE SEQUENCE [LARGE SCALE GENOMIC DNA]</scope>
    <source>
        <strain evidence="9 10">ASV49</strain>
    </source>
</reference>
<proteinExistence type="inferred from homology"/>
<evidence type="ECO:0000256" key="1">
    <source>
        <dbReference type="ARBA" id="ARBA00001231"/>
    </source>
</evidence>
<feature type="chain" id="PRO_5046430636" description="beta-N-acetylhexosaminidase" evidence="6">
    <location>
        <begin position="19"/>
        <end position="540"/>
    </location>
</feature>
<evidence type="ECO:0000256" key="2">
    <source>
        <dbReference type="ARBA" id="ARBA00006285"/>
    </source>
</evidence>
<organism evidence="9 10">
    <name type="scientific">Microbacterium candidum</name>
    <dbReference type="NCBI Taxonomy" id="3041922"/>
    <lineage>
        <taxon>Bacteria</taxon>
        <taxon>Bacillati</taxon>
        <taxon>Actinomycetota</taxon>
        <taxon>Actinomycetes</taxon>
        <taxon>Micrococcales</taxon>
        <taxon>Microbacteriaceae</taxon>
        <taxon>Microbacterium</taxon>
    </lineage>
</organism>
<dbReference type="SUPFAM" id="SSF55545">
    <property type="entry name" value="beta-N-acetylhexosaminidase-like domain"/>
    <property type="match status" value="1"/>
</dbReference>
<dbReference type="InterPro" id="IPR029018">
    <property type="entry name" value="Hex-like_dom2"/>
</dbReference>
<comment type="catalytic activity">
    <reaction evidence="1">
        <text>Hydrolysis of terminal non-reducing N-acetyl-D-hexosamine residues in N-acetyl-beta-D-hexosaminides.</text>
        <dbReference type="EC" id="3.2.1.52"/>
    </reaction>
</comment>
<evidence type="ECO:0000313" key="9">
    <source>
        <dbReference type="EMBL" id="MDL9978962.1"/>
    </source>
</evidence>
<gene>
    <name evidence="9" type="ORF">QSV35_06435</name>
</gene>
<dbReference type="InterPro" id="IPR015882">
    <property type="entry name" value="HEX_bac_N"/>
</dbReference>
<dbReference type="InterPro" id="IPR015883">
    <property type="entry name" value="Glyco_hydro_20_cat"/>
</dbReference>
<keyword evidence="10" id="KW-1185">Reference proteome</keyword>